<dbReference type="InterPro" id="IPR024822">
    <property type="entry name" value="Coilin"/>
</dbReference>
<evidence type="ECO:0000259" key="2">
    <source>
        <dbReference type="Pfam" id="PF15862"/>
    </source>
</evidence>
<dbReference type="PANTHER" id="PTHR15197:SF0">
    <property type="entry name" value="COILIN"/>
    <property type="match status" value="1"/>
</dbReference>
<feature type="compositionally biased region" description="Low complexity" evidence="1">
    <location>
        <begin position="254"/>
        <end position="268"/>
    </location>
</feature>
<feature type="compositionally biased region" description="Polar residues" evidence="1">
    <location>
        <begin position="444"/>
        <end position="454"/>
    </location>
</feature>
<dbReference type="Proteomes" id="UP001652625">
    <property type="component" value="Chromosome 08"/>
</dbReference>
<organism evidence="3 4">
    <name type="scientific">Hydra vulgaris</name>
    <name type="common">Hydra</name>
    <name type="synonym">Hydra attenuata</name>
    <dbReference type="NCBI Taxonomy" id="6087"/>
    <lineage>
        <taxon>Eukaryota</taxon>
        <taxon>Metazoa</taxon>
        <taxon>Cnidaria</taxon>
        <taxon>Hydrozoa</taxon>
        <taxon>Hydroidolina</taxon>
        <taxon>Anthoathecata</taxon>
        <taxon>Aplanulata</taxon>
        <taxon>Hydridae</taxon>
        <taxon>Hydra</taxon>
    </lineage>
</organism>
<dbReference type="PANTHER" id="PTHR15197">
    <property type="entry name" value="COILIN P80"/>
    <property type="match status" value="1"/>
</dbReference>
<gene>
    <name evidence="4" type="primary">LOC100206631</name>
</gene>
<evidence type="ECO:0000313" key="4">
    <source>
        <dbReference type="RefSeq" id="XP_065659427.1"/>
    </source>
</evidence>
<protein>
    <submittedName>
        <fullName evidence="4">Nucleolar protein dao-5 isoform X3</fullName>
    </submittedName>
</protein>
<feature type="region of interest" description="Disordered" evidence="1">
    <location>
        <begin position="192"/>
        <end position="272"/>
    </location>
</feature>
<evidence type="ECO:0000313" key="3">
    <source>
        <dbReference type="Proteomes" id="UP001652625"/>
    </source>
</evidence>
<sequence length="687" mass="77323">MRIKLKFTDLSSNVDQRKVCYLVDKEKCQKVADLCYLIQKRFFNFGENVSLYHDGFYFPPQESIEVVQENDVLDVKIVNYKANTEDDLQRVLKKRKKTLSSSTSADSDSSIKSSSKCVKIKNNDSSEAQKSDSDFKKRALSLSKAIKTDSLPTTAAPRTCSSTTTLKKVLPLSQLGVSSNIKKDVKQNNKLIENASKKNITSSSDSSSSSSSESDDSDKKNSIIKKHTNIVTKNKDVSQKKESTKTKLPQARKSSTSSDSSSSSSSDSSVDKLTVKKQTINLAQKFEIPKNSTYMVKTKPGSLKPVVSVPNELCVTSTSYSSKTGVDFKITGLNRNSVSTPNTSNLIEKEPKFYGKECLPNKNKPFKKNVDHAKLMAKKDKYENTSEIIISGESFNESGNHCFSKVTENSINIDSSDILTNSRNALNELKKLSDKDNTKVLNEVTSKSNNQTLSKKTERNRRRRLRRKNRRNNKMEEILDNDDDDDAAELSNEHDDSKEKNDATILFAKSGAECDDVITIVNQFQCNASPNHKLVKENNLEGHKDESVNTKVEDKSELGSSFKNLEEKPMINKSNKNFEEYPILKEIPSVGSVIVFKELVLSETYTPEMIYRKAFVKSVDKSLQTIDLLVKYTDEKVRGDGVSDNRFQLQYSEDSDEENQEVPIERNVTINWSGLLELRLISEPFEF</sequence>
<feature type="compositionally biased region" description="Basic residues" evidence="1">
    <location>
        <begin position="458"/>
        <end position="472"/>
    </location>
</feature>
<accession>A0ABM4CCL7</accession>
<feature type="domain" description="Coilin N-terminal" evidence="2">
    <location>
        <begin position="1"/>
        <end position="134"/>
    </location>
</feature>
<feature type="region of interest" description="Disordered" evidence="1">
    <location>
        <begin position="444"/>
        <end position="499"/>
    </location>
</feature>
<feature type="compositionally biased region" description="Basic and acidic residues" evidence="1">
    <location>
        <begin position="233"/>
        <end position="245"/>
    </location>
</feature>
<feature type="compositionally biased region" description="Acidic residues" evidence="1">
    <location>
        <begin position="478"/>
        <end position="488"/>
    </location>
</feature>
<dbReference type="RefSeq" id="XP_065659427.1">
    <property type="nucleotide sequence ID" value="XM_065803355.1"/>
</dbReference>
<feature type="compositionally biased region" description="Low complexity" evidence="1">
    <location>
        <begin position="197"/>
        <end position="212"/>
    </location>
</feature>
<keyword evidence="3" id="KW-1185">Reference proteome</keyword>
<dbReference type="InterPro" id="IPR031722">
    <property type="entry name" value="Coilin_N"/>
</dbReference>
<name>A0ABM4CCL7_HYDVU</name>
<evidence type="ECO:0000256" key="1">
    <source>
        <dbReference type="SAM" id="MobiDB-lite"/>
    </source>
</evidence>
<dbReference type="Pfam" id="PF15862">
    <property type="entry name" value="Coilin_N"/>
    <property type="match status" value="1"/>
</dbReference>
<dbReference type="GeneID" id="100206631"/>
<reference evidence="4" key="1">
    <citation type="submission" date="2025-08" db="UniProtKB">
        <authorList>
            <consortium name="RefSeq"/>
        </authorList>
    </citation>
    <scope>IDENTIFICATION</scope>
</reference>
<proteinExistence type="predicted"/>